<feature type="transmembrane region" description="Helical" evidence="1">
    <location>
        <begin position="82"/>
        <end position="105"/>
    </location>
</feature>
<proteinExistence type="predicted"/>
<evidence type="ECO:0000259" key="3">
    <source>
        <dbReference type="Pfam" id="PF07853"/>
    </source>
</evidence>
<reference evidence="4" key="1">
    <citation type="submission" date="2021-08" db="EMBL/GenBank/DDBJ databases">
        <title>WGS assembly of Ceratopteris richardii.</title>
        <authorList>
            <person name="Marchant D.B."/>
            <person name="Chen G."/>
            <person name="Jenkins J."/>
            <person name="Shu S."/>
            <person name="Leebens-Mack J."/>
            <person name="Grimwood J."/>
            <person name="Schmutz J."/>
            <person name="Soltis P."/>
            <person name="Soltis D."/>
            <person name="Chen Z.-H."/>
        </authorList>
    </citation>
    <scope>NUCLEOTIDE SEQUENCE</scope>
    <source>
        <strain evidence="4">Whitten #5841</strain>
        <tissue evidence="4">Leaf</tissue>
    </source>
</reference>
<evidence type="ECO:0000313" key="4">
    <source>
        <dbReference type="EMBL" id="KAH7286887.1"/>
    </source>
</evidence>
<accession>A0A8T2QSG8</accession>
<dbReference type="Proteomes" id="UP000825935">
    <property type="component" value="Chromosome 32"/>
</dbReference>
<evidence type="ECO:0000256" key="1">
    <source>
        <dbReference type="SAM" id="Phobius"/>
    </source>
</evidence>
<organism evidence="4 5">
    <name type="scientific">Ceratopteris richardii</name>
    <name type="common">Triangle waterfern</name>
    <dbReference type="NCBI Taxonomy" id="49495"/>
    <lineage>
        <taxon>Eukaryota</taxon>
        <taxon>Viridiplantae</taxon>
        <taxon>Streptophyta</taxon>
        <taxon>Embryophyta</taxon>
        <taxon>Tracheophyta</taxon>
        <taxon>Polypodiopsida</taxon>
        <taxon>Polypodiidae</taxon>
        <taxon>Polypodiales</taxon>
        <taxon>Pteridineae</taxon>
        <taxon>Pteridaceae</taxon>
        <taxon>Parkerioideae</taxon>
        <taxon>Ceratopteris</taxon>
    </lineage>
</organism>
<dbReference type="Pfam" id="PF07853">
    <property type="entry name" value="DUF1648"/>
    <property type="match status" value="1"/>
</dbReference>
<evidence type="ECO:0000256" key="2">
    <source>
        <dbReference type="SAM" id="SignalP"/>
    </source>
</evidence>
<dbReference type="EMBL" id="CM035437">
    <property type="protein sequence ID" value="KAH7286887.1"/>
    <property type="molecule type" value="Genomic_DNA"/>
</dbReference>
<keyword evidence="2" id="KW-0732">Signal</keyword>
<feature type="domain" description="DUF1648" evidence="3">
    <location>
        <begin position="12"/>
        <end position="59"/>
    </location>
</feature>
<feature type="transmembrane region" description="Helical" evidence="1">
    <location>
        <begin position="166"/>
        <end position="183"/>
    </location>
</feature>
<keyword evidence="1" id="KW-0812">Transmembrane</keyword>
<keyword evidence="1" id="KW-0472">Membrane</keyword>
<feature type="chain" id="PRO_5035894380" description="DUF1648 domain-containing protein" evidence="2">
    <location>
        <begin position="22"/>
        <end position="238"/>
    </location>
</feature>
<feature type="transmembrane region" description="Helical" evidence="1">
    <location>
        <begin position="189"/>
        <end position="210"/>
    </location>
</feature>
<keyword evidence="5" id="KW-1185">Reference proteome</keyword>
<dbReference type="InterPro" id="IPR012867">
    <property type="entry name" value="DUF1648"/>
</dbReference>
<protein>
    <recommendedName>
        <fullName evidence="3">DUF1648 domain-containing protein</fullName>
    </recommendedName>
</protein>
<evidence type="ECO:0000313" key="5">
    <source>
        <dbReference type="Proteomes" id="UP000825935"/>
    </source>
</evidence>
<keyword evidence="1" id="KW-1133">Transmembrane helix</keyword>
<comment type="caution">
    <text evidence="4">The sequence shown here is derived from an EMBL/GenBank/DDBJ whole genome shotgun (WGS) entry which is preliminary data.</text>
</comment>
<feature type="transmembrane region" description="Helical" evidence="1">
    <location>
        <begin position="50"/>
        <end position="70"/>
    </location>
</feature>
<dbReference type="OrthoDB" id="1910516at2759"/>
<sequence length="238" mass="25823">MGGNNPIALPLLLTVASLVAAGYSWGDTPDRLPLWWSVHGHPVLWVPKSVGLLLFPVLGLLISYILYQVASRDKMLDGQSGESAYAIANIISLPAVLLFVEYTLAYLTVAKSSTHTFPSAIFTSNIAVWALFWLGYNLQYVTPNSSIGVPVFSKEADIWVTIHKHAAWGLMAAGVVLFVFALACPVGLAYFVVSLVLWLGSYGVVVVYSFQFLRAAQSAPPVLLEADENLQRPLISEA</sequence>
<feature type="signal peptide" evidence="2">
    <location>
        <begin position="1"/>
        <end position="21"/>
    </location>
</feature>
<dbReference type="GO" id="GO:0009636">
    <property type="term" value="P:response to toxic substance"/>
    <property type="evidence" value="ECO:0007669"/>
    <property type="project" value="TreeGrafter"/>
</dbReference>
<name>A0A8T2QSG8_CERRI</name>
<dbReference type="OMA" id="DIWVTIH"/>
<dbReference type="PANTHER" id="PTHR37810:SF5">
    <property type="entry name" value="IMMUNITY PROTEIN SDPI"/>
    <property type="match status" value="1"/>
</dbReference>
<feature type="transmembrane region" description="Helical" evidence="1">
    <location>
        <begin position="117"/>
        <end position="136"/>
    </location>
</feature>
<dbReference type="AlphaFoldDB" id="A0A8T2QSG8"/>
<dbReference type="PANTHER" id="PTHR37810">
    <property type="entry name" value="IMMUNITY PROTEIN SDPI"/>
    <property type="match status" value="1"/>
</dbReference>
<gene>
    <name evidence="4" type="ORF">KP509_32G026800</name>
</gene>